<proteinExistence type="predicted"/>
<dbReference type="SUPFAM" id="SSF143422">
    <property type="entry name" value="Transposase IS200-like"/>
    <property type="match status" value="1"/>
</dbReference>
<dbReference type="SMART" id="SM01321">
    <property type="entry name" value="Y1_Tnp"/>
    <property type="match status" value="1"/>
</dbReference>
<dbReference type="NCBIfam" id="NF033573">
    <property type="entry name" value="transpos_IS200"/>
    <property type="match status" value="1"/>
</dbReference>
<feature type="domain" description="Transposase IS200-like" evidence="1">
    <location>
        <begin position="12"/>
        <end position="130"/>
    </location>
</feature>
<dbReference type="Proteomes" id="UP001438077">
    <property type="component" value="Chromosome"/>
</dbReference>
<dbReference type="RefSeq" id="WP_342639501.1">
    <property type="nucleotide sequence ID" value="NZ_CP095785.1"/>
</dbReference>
<dbReference type="EMBL" id="CP095785">
    <property type="protein sequence ID" value="XAG30264.1"/>
    <property type="molecule type" value="Genomic_DNA"/>
</dbReference>
<dbReference type="InterPro" id="IPR036515">
    <property type="entry name" value="Transposase_17_sf"/>
</dbReference>
<evidence type="ECO:0000313" key="3">
    <source>
        <dbReference type="Proteomes" id="UP001438077"/>
    </source>
</evidence>
<dbReference type="InterPro" id="IPR002686">
    <property type="entry name" value="Transposase_17"/>
</dbReference>
<reference evidence="2 3" key="1">
    <citation type="submission" date="2022-03" db="EMBL/GenBank/DDBJ databases">
        <title>Sea Food Isolates.</title>
        <authorList>
            <person name="Li C."/>
        </authorList>
    </citation>
    <scope>NUCLEOTIDE SEQUENCE [LARGE SCALE GENOMIC DNA]</scope>
    <source>
        <strain evidence="2 3">19MO01SH08</strain>
    </source>
</reference>
<keyword evidence="3" id="KW-1185">Reference proteome</keyword>
<protein>
    <submittedName>
        <fullName evidence="2">IS200/IS605 family transposase</fullName>
    </submittedName>
</protein>
<sequence>MGIKAQSSAHTKWLCKYHIVFSPKYRRKVIFNKISSSIGEILRDLCKYKGVEIIEGHLMPNNVHMLVSIPSKICVSSFMGYLKGKSSLMIFDRHANLKYKFGNRKFWAERFYDTTVGLNEASIQKYIREQEKSDLILDKLSSKNMKTSSRGKSK</sequence>
<dbReference type="PANTHER" id="PTHR33360:SF2">
    <property type="entry name" value="TRANSPOSASE FOR INSERTION SEQUENCE ELEMENT IS200"/>
    <property type="match status" value="1"/>
</dbReference>
<dbReference type="PANTHER" id="PTHR33360">
    <property type="entry name" value="TRANSPOSASE FOR INSERTION SEQUENCE ELEMENT IS200"/>
    <property type="match status" value="1"/>
</dbReference>
<accession>A0ABZ3EG61</accession>
<evidence type="ECO:0000259" key="1">
    <source>
        <dbReference type="SMART" id="SM01321"/>
    </source>
</evidence>
<name>A0ABZ3EG61_9GAMM</name>
<gene>
    <name evidence="2" type="primary">tnpA</name>
    <name evidence="2" type="ORF">MYW70_09760</name>
</gene>
<dbReference type="Pfam" id="PF01797">
    <property type="entry name" value="Y1_Tnp"/>
    <property type="match status" value="1"/>
</dbReference>
<dbReference type="Gene3D" id="3.30.70.1290">
    <property type="entry name" value="Transposase IS200-like"/>
    <property type="match status" value="1"/>
</dbReference>
<organism evidence="2 3">
    <name type="scientific">Proteus faecis</name>
    <dbReference type="NCBI Taxonomy" id="2050967"/>
    <lineage>
        <taxon>Bacteria</taxon>
        <taxon>Pseudomonadati</taxon>
        <taxon>Pseudomonadota</taxon>
        <taxon>Gammaproteobacteria</taxon>
        <taxon>Enterobacterales</taxon>
        <taxon>Morganellaceae</taxon>
        <taxon>Proteus</taxon>
    </lineage>
</organism>
<evidence type="ECO:0000313" key="2">
    <source>
        <dbReference type="EMBL" id="XAG30264.1"/>
    </source>
</evidence>